<evidence type="ECO:0000256" key="1">
    <source>
        <dbReference type="SAM" id="MobiDB-lite"/>
    </source>
</evidence>
<protein>
    <submittedName>
        <fullName evidence="2">Peptidoglycan-binding protein</fullName>
    </submittedName>
</protein>
<feature type="compositionally biased region" description="Basic and acidic residues" evidence="1">
    <location>
        <begin position="74"/>
        <end position="87"/>
    </location>
</feature>
<keyword evidence="3" id="KW-1185">Reference proteome</keyword>
<gene>
    <name evidence="2" type="ORF">KOF26_12290</name>
</gene>
<dbReference type="RefSeq" id="WP_216325221.1">
    <property type="nucleotide sequence ID" value="NZ_JAHKRT010000006.1"/>
</dbReference>
<evidence type="ECO:0000313" key="3">
    <source>
        <dbReference type="Proteomes" id="UP000776276"/>
    </source>
</evidence>
<sequence>MIARYDATQLAAAQKADLILATARADLSNSLWQAALGVDRGAATAAGAQGGRNVQGMSLDSLLAMLTSQADEAARPRELAKAAERADAAPAPAEGLPGGEVSRDGLGANVDLARHLTAAAERTGIPSAVLASIVDAEAAKDADGRWRIFSRNPRSSAAGLGQFLSGSWETLAERPGTWLNQLAEANGWLNEHGHVRGRSRSALLELRYDPQAAINGIADYARDNLDRLRAAGVAVDGNAETTARAAYLGHHLGLGDAIRFLKDGIASGRARHLLDAQIGHEAANRKIAAYGDASAAHRAWLLGYIDRNVRPERFAMMVNPVSARSA</sequence>
<evidence type="ECO:0000313" key="2">
    <source>
        <dbReference type="EMBL" id="MBU3078646.1"/>
    </source>
</evidence>
<accession>A0ABS6BK17</accession>
<proteinExistence type="predicted"/>
<dbReference type="EMBL" id="JAHKRT010000006">
    <property type="protein sequence ID" value="MBU3078646.1"/>
    <property type="molecule type" value="Genomic_DNA"/>
</dbReference>
<comment type="caution">
    <text evidence="2">The sequence shown here is derived from an EMBL/GenBank/DDBJ whole genome shotgun (WGS) entry which is preliminary data.</text>
</comment>
<reference evidence="2 3" key="1">
    <citation type="submission" date="2021-06" db="EMBL/GenBank/DDBJ databases">
        <title>Sphingomonas sp. XMGL2, whole genome shotgun sequencing project.</title>
        <authorList>
            <person name="Zhao G."/>
            <person name="Shen L."/>
        </authorList>
    </citation>
    <scope>NUCLEOTIDE SEQUENCE [LARGE SCALE GENOMIC DNA]</scope>
    <source>
        <strain evidence="2 3">XMGL2</strain>
    </source>
</reference>
<feature type="region of interest" description="Disordered" evidence="1">
    <location>
        <begin position="74"/>
        <end position="100"/>
    </location>
</feature>
<dbReference type="Proteomes" id="UP000776276">
    <property type="component" value="Unassembled WGS sequence"/>
</dbReference>
<name>A0ABS6BK17_9SPHN</name>
<organism evidence="2 3">
    <name type="scientific">Sphingomonas quercus</name>
    <dbReference type="NCBI Taxonomy" id="2842451"/>
    <lineage>
        <taxon>Bacteria</taxon>
        <taxon>Pseudomonadati</taxon>
        <taxon>Pseudomonadota</taxon>
        <taxon>Alphaproteobacteria</taxon>
        <taxon>Sphingomonadales</taxon>
        <taxon>Sphingomonadaceae</taxon>
        <taxon>Sphingomonas</taxon>
    </lineage>
</organism>